<dbReference type="PROSITE" id="PS51318">
    <property type="entry name" value="TAT"/>
    <property type="match status" value="1"/>
</dbReference>
<dbReference type="KEGG" id="bsan:CHH28_08165"/>
<gene>
    <name evidence="3" type="ORF">CHH28_08165</name>
</gene>
<reference evidence="3 4" key="1">
    <citation type="submission" date="2017-07" db="EMBL/GenBank/DDBJ databases">
        <title>Annotated genome sequence of Bacterioplanes sanyensis isolated from Red Sea.</title>
        <authorList>
            <person name="Rehman Z.U."/>
        </authorList>
    </citation>
    <scope>NUCLEOTIDE SEQUENCE [LARGE SCALE GENOMIC DNA]</scope>
    <source>
        <strain evidence="3 4">NV9</strain>
    </source>
</reference>
<evidence type="ECO:0000313" key="3">
    <source>
        <dbReference type="EMBL" id="ASP38653.1"/>
    </source>
</evidence>
<dbReference type="InterPro" id="IPR015943">
    <property type="entry name" value="WD40/YVTN_repeat-like_dom_sf"/>
</dbReference>
<keyword evidence="1 2" id="KW-0732">Signal</keyword>
<keyword evidence="4" id="KW-1185">Reference proteome</keyword>
<evidence type="ECO:0000256" key="2">
    <source>
        <dbReference type="SAM" id="SignalP"/>
    </source>
</evidence>
<dbReference type="AlphaFoldDB" id="A0A222FK92"/>
<dbReference type="Proteomes" id="UP000202440">
    <property type="component" value="Chromosome"/>
</dbReference>
<dbReference type="InterPro" id="IPR006311">
    <property type="entry name" value="TAT_signal"/>
</dbReference>
<proteinExistence type="predicted"/>
<dbReference type="SUPFAM" id="SSF50969">
    <property type="entry name" value="YVTN repeat-like/Quinoprotein amine dehydrogenase"/>
    <property type="match status" value="1"/>
</dbReference>
<dbReference type="RefSeq" id="WP_094059841.1">
    <property type="nucleotide sequence ID" value="NZ_CP022530.1"/>
</dbReference>
<dbReference type="PIRSF" id="PIRSF028101">
    <property type="entry name" value="UCP028101"/>
    <property type="match status" value="1"/>
</dbReference>
<evidence type="ECO:0000256" key="1">
    <source>
        <dbReference type="ARBA" id="ARBA00022729"/>
    </source>
</evidence>
<sequence length="371" mass="41335">MRLSRRQFLQLSCAASAMSLAGAAGVYHARPSSVWMTSGYRDQATRQHYGVMVMNARGHIVADFAVPERVHMTELSPDASSVLVSSREPGAPLRRYHLHGELQASLLPPKNMHFEGHLVVSDNGEHLFATASDYVAGQGHILVIDARSLQLQAIWPTHGTGPHELVYEQQQLWVANTGVRTHPDTGRTALNIEQMQSELLLLDANNGAVKQRWQSPKQALSVRHLDVLADGRALVGCQYQRQDQRPPCVAIADANSAKLTLLETDNDWLHWDMQGYTASVRTFKASSPLAGQALISNPRGHLLSEWQTQPHQLQQRHAMQYSKGVYLYHDSAWISAGAGELWRWQDGTLTPITTAVKPGIWWENHLHGRIV</sequence>
<feature type="chain" id="PRO_5013030571" description="Twin-arginine translocation pathway signal" evidence="2">
    <location>
        <begin position="24"/>
        <end position="371"/>
    </location>
</feature>
<accession>A0A222FK92</accession>
<protein>
    <recommendedName>
        <fullName evidence="5">Twin-arginine translocation pathway signal</fullName>
    </recommendedName>
</protein>
<dbReference type="EMBL" id="CP022530">
    <property type="protein sequence ID" value="ASP38653.1"/>
    <property type="molecule type" value="Genomic_DNA"/>
</dbReference>
<evidence type="ECO:0000313" key="4">
    <source>
        <dbReference type="Proteomes" id="UP000202440"/>
    </source>
</evidence>
<dbReference type="InterPro" id="IPR008311">
    <property type="entry name" value="UCP028101"/>
</dbReference>
<evidence type="ECO:0008006" key="5">
    <source>
        <dbReference type="Google" id="ProtNLM"/>
    </source>
</evidence>
<organism evidence="3 4">
    <name type="scientific">Bacterioplanes sanyensis</name>
    <dbReference type="NCBI Taxonomy" id="1249553"/>
    <lineage>
        <taxon>Bacteria</taxon>
        <taxon>Pseudomonadati</taxon>
        <taxon>Pseudomonadota</taxon>
        <taxon>Gammaproteobacteria</taxon>
        <taxon>Oceanospirillales</taxon>
        <taxon>Oceanospirillaceae</taxon>
        <taxon>Bacterioplanes</taxon>
    </lineage>
</organism>
<dbReference type="Gene3D" id="2.130.10.10">
    <property type="entry name" value="YVTN repeat-like/Quinoprotein amine dehydrogenase"/>
    <property type="match status" value="1"/>
</dbReference>
<feature type="signal peptide" evidence="2">
    <location>
        <begin position="1"/>
        <end position="23"/>
    </location>
</feature>
<dbReference type="InterPro" id="IPR019546">
    <property type="entry name" value="TAT_signal_bac_arc"/>
</dbReference>
<dbReference type="NCBIfam" id="TIGR01409">
    <property type="entry name" value="TAT_signal_seq"/>
    <property type="match status" value="1"/>
</dbReference>
<dbReference type="Pfam" id="PF07433">
    <property type="entry name" value="DUF1513"/>
    <property type="match status" value="1"/>
</dbReference>
<dbReference type="OrthoDB" id="5624218at2"/>
<name>A0A222FK92_9GAMM</name>
<dbReference type="InterPro" id="IPR011044">
    <property type="entry name" value="Quino_amine_DH_bsu"/>
</dbReference>